<evidence type="ECO:0000256" key="6">
    <source>
        <dbReference type="ARBA" id="ARBA00019988"/>
    </source>
</evidence>
<keyword evidence="8" id="KW-0808">Transferase</keyword>
<dbReference type="EMBL" id="JANBVO010000044">
    <property type="protein sequence ID" value="KAJ9134277.1"/>
    <property type="molecule type" value="Genomic_DNA"/>
</dbReference>
<dbReference type="EC" id="2.4.1.80" evidence="5"/>
<accession>A0AA38VLV5</accession>
<evidence type="ECO:0000256" key="14">
    <source>
        <dbReference type="ARBA" id="ARBA00032575"/>
    </source>
</evidence>
<keyword evidence="9 16" id="KW-0812">Transmembrane</keyword>
<evidence type="ECO:0000256" key="4">
    <source>
        <dbReference type="ARBA" id="ARBA00006739"/>
    </source>
</evidence>
<name>A0AA38VLV5_9PEZI</name>
<dbReference type="InterPro" id="IPR029044">
    <property type="entry name" value="Nucleotide-diphossugar_trans"/>
</dbReference>
<feature type="transmembrane region" description="Helical" evidence="16">
    <location>
        <begin position="12"/>
        <end position="37"/>
    </location>
</feature>
<feature type="compositionally biased region" description="Polar residues" evidence="15">
    <location>
        <begin position="521"/>
        <end position="532"/>
    </location>
</feature>
<reference evidence="17" key="1">
    <citation type="submission" date="2022-07" db="EMBL/GenBank/DDBJ databases">
        <title>Fungi with potential for degradation of polypropylene.</title>
        <authorList>
            <person name="Gostincar C."/>
        </authorList>
    </citation>
    <scope>NUCLEOTIDE SEQUENCE</scope>
    <source>
        <strain evidence="17">EXF-13308</strain>
    </source>
</reference>
<proteinExistence type="inferred from homology"/>
<dbReference type="GO" id="GO:0008120">
    <property type="term" value="F:ceramide glucosyltransferase activity"/>
    <property type="evidence" value="ECO:0007669"/>
    <property type="project" value="UniProtKB-EC"/>
</dbReference>
<evidence type="ECO:0000256" key="2">
    <source>
        <dbReference type="ARBA" id="ARBA00004760"/>
    </source>
</evidence>
<comment type="caution">
    <text evidence="17">The sequence shown here is derived from an EMBL/GenBank/DDBJ whole genome shotgun (WGS) entry which is preliminary data.</text>
</comment>
<dbReference type="AlphaFoldDB" id="A0AA38VLV5"/>
<gene>
    <name evidence="17" type="ORF">NKR23_g10191</name>
</gene>
<dbReference type="PANTHER" id="PTHR12726">
    <property type="entry name" value="CERAMIDE GLUCOSYLTRANSFERASE"/>
    <property type="match status" value="1"/>
</dbReference>
<organism evidence="17 18">
    <name type="scientific">Pleurostoma richardsiae</name>
    <dbReference type="NCBI Taxonomy" id="41990"/>
    <lineage>
        <taxon>Eukaryota</taxon>
        <taxon>Fungi</taxon>
        <taxon>Dikarya</taxon>
        <taxon>Ascomycota</taxon>
        <taxon>Pezizomycotina</taxon>
        <taxon>Sordariomycetes</taxon>
        <taxon>Sordariomycetidae</taxon>
        <taxon>Calosphaeriales</taxon>
        <taxon>Pleurostomataceae</taxon>
        <taxon>Pleurostoma</taxon>
    </lineage>
</organism>
<evidence type="ECO:0000256" key="12">
    <source>
        <dbReference type="ARBA" id="ARBA00031017"/>
    </source>
</evidence>
<evidence type="ECO:0000256" key="15">
    <source>
        <dbReference type="SAM" id="MobiDB-lite"/>
    </source>
</evidence>
<comment type="similarity">
    <text evidence="4">Belongs to the glycosyltransferase 2 family.</text>
</comment>
<evidence type="ECO:0000256" key="8">
    <source>
        <dbReference type="ARBA" id="ARBA00022679"/>
    </source>
</evidence>
<evidence type="ECO:0000256" key="3">
    <source>
        <dbReference type="ARBA" id="ARBA00004991"/>
    </source>
</evidence>
<evidence type="ECO:0000256" key="11">
    <source>
        <dbReference type="ARBA" id="ARBA00023136"/>
    </source>
</evidence>
<comment type="subcellular location">
    <subcellularLocation>
        <location evidence="1">Membrane</location>
        <topology evidence="1">Multi-pass membrane protein</topology>
    </subcellularLocation>
</comment>
<evidence type="ECO:0000313" key="18">
    <source>
        <dbReference type="Proteomes" id="UP001174694"/>
    </source>
</evidence>
<dbReference type="SUPFAM" id="SSF53448">
    <property type="entry name" value="Nucleotide-diphospho-sugar transferases"/>
    <property type="match status" value="1"/>
</dbReference>
<evidence type="ECO:0000256" key="5">
    <source>
        <dbReference type="ARBA" id="ARBA00012699"/>
    </source>
</evidence>
<evidence type="ECO:0000256" key="1">
    <source>
        <dbReference type="ARBA" id="ARBA00004141"/>
    </source>
</evidence>
<dbReference type="PANTHER" id="PTHR12726:SF0">
    <property type="entry name" value="CERAMIDE GLUCOSYLTRANSFERASE"/>
    <property type="match status" value="1"/>
</dbReference>
<evidence type="ECO:0000256" key="9">
    <source>
        <dbReference type="ARBA" id="ARBA00022692"/>
    </source>
</evidence>
<dbReference type="InterPro" id="IPR025993">
    <property type="entry name" value="Ceramide_glucosylTrfase"/>
</dbReference>
<keyword evidence="10 16" id="KW-1133">Transmembrane helix</keyword>
<keyword evidence="7" id="KW-0328">Glycosyltransferase</keyword>
<comment type="pathway">
    <text evidence="3">Sphingolipid metabolism.</text>
</comment>
<evidence type="ECO:0000256" key="13">
    <source>
        <dbReference type="ARBA" id="ARBA00031543"/>
    </source>
</evidence>
<keyword evidence="18" id="KW-1185">Reference proteome</keyword>
<dbReference type="GO" id="GO:0006679">
    <property type="term" value="P:glucosylceramide biosynthetic process"/>
    <property type="evidence" value="ECO:0007669"/>
    <property type="project" value="TreeGrafter"/>
</dbReference>
<keyword evidence="11 16" id="KW-0472">Membrane</keyword>
<comment type="pathway">
    <text evidence="2">Lipid metabolism; sphingolipid metabolism.</text>
</comment>
<dbReference type="Proteomes" id="UP001174694">
    <property type="component" value="Unassembled WGS sequence"/>
</dbReference>
<evidence type="ECO:0000256" key="16">
    <source>
        <dbReference type="SAM" id="Phobius"/>
    </source>
</evidence>
<evidence type="ECO:0000313" key="17">
    <source>
        <dbReference type="EMBL" id="KAJ9134277.1"/>
    </source>
</evidence>
<feature type="region of interest" description="Disordered" evidence="15">
    <location>
        <begin position="512"/>
        <end position="568"/>
    </location>
</feature>
<evidence type="ECO:0000256" key="7">
    <source>
        <dbReference type="ARBA" id="ARBA00022676"/>
    </source>
</evidence>
<protein>
    <recommendedName>
        <fullName evidence="6">Ceramide glucosyltransferase</fullName>
        <ecNumber evidence="5">2.4.1.80</ecNumber>
    </recommendedName>
    <alternativeName>
        <fullName evidence="13">Glucosylceramide synthase</fullName>
    </alternativeName>
    <alternativeName>
        <fullName evidence="14">UDP-glucose ceramide glucosyltransferase</fullName>
    </alternativeName>
    <alternativeName>
        <fullName evidence="12">UDP-glucose:N-acylsphingosine D-glucosyltransferase</fullName>
    </alternativeName>
</protein>
<dbReference type="GO" id="GO:0016020">
    <property type="term" value="C:membrane"/>
    <property type="evidence" value="ECO:0007669"/>
    <property type="project" value="UniProtKB-SubCell"/>
</dbReference>
<evidence type="ECO:0000256" key="10">
    <source>
        <dbReference type="ARBA" id="ARBA00022989"/>
    </source>
</evidence>
<sequence length="568" mass="63468">MSVTDTLRAYAAYAAVPAAIWSFFLPVVQLIGIYKIFRYYSSPPPKAVSPTLDKDKIPHITIIRPVKDLEPRLYECLASTFRQDYPRDKLTLRFCVDDEGDPAYPLLERLLGDFPGFDARILVEEYDPVLNDPEHPTKLGPNPKIRNVSRAYREAKGDDLIWIIDCNVWIGRGVAGRMVDKLEGYAPGGKRVKPYKFVHQLPLVVDISGVEEHGSQAEGAGAPRSERWTWRDVWARGGGRLEEMFMATTHAKFYSAINTVGVAPCIVGKSNMFRKAHLDRYTDPGENPHLRPQDAERGRGIDFFSSYICEDHLIGDLLWRAPIPGHRNHGLVFGDLAVQPMAGMPVGAYWGRRVRWLRVRKWTVMAATLVEPCVESLVYNLLCSFALTTIPGLFPGLHIPPVPLSGPSCWLLGVSIWMVVDRIVYRKLHACQSVEVDENTPAFAMGTSHPGGAHLRPLSEWLPAWFGREILALPIWTWAVLLGTTVTWRKKHFRVMPNMSVVAIDKVSKAQASRMSPELPPSSNGYDSKSQNGGLGVQRPKARTVASGRESVSARRRHQYSGNGAATE</sequence>